<name>A0AA45L8C5_9PSEU</name>
<organism evidence="2 3">
    <name type="scientific">Actinosynnema pretiosum subsp. pretiosum</name>
    <dbReference type="NCBI Taxonomy" id="103721"/>
    <lineage>
        <taxon>Bacteria</taxon>
        <taxon>Bacillati</taxon>
        <taxon>Actinomycetota</taxon>
        <taxon>Actinomycetes</taxon>
        <taxon>Pseudonocardiales</taxon>
        <taxon>Pseudonocardiaceae</taxon>
        <taxon>Actinosynnema</taxon>
    </lineage>
</organism>
<protein>
    <submittedName>
        <fullName evidence="2">Lipase chaperone</fullName>
    </submittedName>
</protein>
<dbReference type="AlphaFoldDB" id="A0AA45L8C5"/>
<accession>A0AA45L8C5</accession>
<feature type="signal peptide" evidence="1">
    <location>
        <begin position="1"/>
        <end position="23"/>
    </location>
</feature>
<evidence type="ECO:0000256" key="1">
    <source>
        <dbReference type="SAM" id="SignalP"/>
    </source>
</evidence>
<sequence length="210" mass="20903">MFTKKFAATVTAVALMTAGCGGADGSTAAQPASSTATSATTTTTTAATTSSSAVPAGFTACGVLPKELVVTAYQVGMNQAPSVYCTDEATTANEMGAKTYTGGYSLPVTVKGVLVVIVDFGKGGAGAEKVLLDAFPVKNPDLNATPVSGLGTGGYSHTDGSKLTLASGKPVGPDMALVTLISTAPQSATMLPQLETVMRSVLDNITELPA</sequence>
<keyword evidence="1" id="KW-0732">Signal</keyword>
<feature type="chain" id="PRO_5041396394" evidence="1">
    <location>
        <begin position="24"/>
        <end position="210"/>
    </location>
</feature>
<dbReference type="PROSITE" id="PS51257">
    <property type="entry name" value="PROKAR_LIPOPROTEIN"/>
    <property type="match status" value="1"/>
</dbReference>
<gene>
    <name evidence="2" type="ORF">KCV87_03140</name>
</gene>
<evidence type="ECO:0000313" key="2">
    <source>
        <dbReference type="EMBL" id="QUF05127.1"/>
    </source>
</evidence>
<proteinExistence type="predicted"/>
<reference evidence="2" key="1">
    <citation type="submission" date="2021-04" db="EMBL/GenBank/DDBJ databases">
        <title>Genomic sequence of Actinosynnema pretiosum subsp. pretiosum ATCC 31280 (C-14919).</title>
        <authorList>
            <person name="Bai L."/>
            <person name="Wang X."/>
            <person name="Xiao Y."/>
        </authorList>
    </citation>
    <scope>NUCLEOTIDE SEQUENCE</scope>
    <source>
        <strain evidence="2">ATCC 31280</strain>
    </source>
</reference>
<evidence type="ECO:0000313" key="3">
    <source>
        <dbReference type="Proteomes" id="UP000677152"/>
    </source>
</evidence>
<dbReference type="Proteomes" id="UP000677152">
    <property type="component" value="Chromosome"/>
</dbReference>
<dbReference type="EMBL" id="CP073249">
    <property type="protein sequence ID" value="QUF05127.1"/>
    <property type="molecule type" value="Genomic_DNA"/>
</dbReference>